<dbReference type="PROSITE" id="PS00369">
    <property type="entry name" value="PTS_HPR_HIS"/>
    <property type="match status" value="1"/>
</dbReference>
<keyword evidence="6" id="KW-0598">Phosphotransferase system</keyword>
<keyword evidence="7" id="KW-0812">Transmembrane</keyword>
<keyword evidence="10" id="KW-1185">Reference proteome</keyword>
<gene>
    <name evidence="9" type="ORF">SporoS204_03675</name>
</gene>
<dbReference type="PANTHER" id="PTHR33705:SF2">
    <property type="entry name" value="PHOSPHOCARRIER PROTEIN NPR"/>
    <property type="match status" value="1"/>
</dbReference>
<dbReference type="PROSITE" id="PS00589">
    <property type="entry name" value="PTS_HPR_SER"/>
    <property type="match status" value="1"/>
</dbReference>
<keyword evidence="5" id="KW-0813">Transport</keyword>
<dbReference type="PROSITE" id="PS51350">
    <property type="entry name" value="PTS_HPR_DOM"/>
    <property type="match status" value="1"/>
</dbReference>
<evidence type="ECO:0000256" key="5">
    <source>
        <dbReference type="ARBA" id="ARBA00022597"/>
    </source>
</evidence>
<keyword evidence="7" id="KW-0472">Membrane</keyword>
<evidence type="ECO:0000256" key="4">
    <source>
        <dbReference type="ARBA" id="ARBA00022490"/>
    </source>
</evidence>
<accession>A0ABN4YKD3</accession>
<dbReference type="Proteomes" id="UP000192486">
    <property type="component" value="Chromosome"/>
</dbReference>
<dbReference type="Gene3D" id="3.30.1340.10">
    <property type="entry name" value="HPr-like"/>
    <property type="match status" value="1"/>
</dbReference>
<keyword evidence="5" id="KW-0762">Sugar transport</keyword>
<dbReference type="CDD" id="cd00367">
    <property type="entry name" value="PTS-HPr_like"/>
    <property type="match status" value="1"/>
</dbReference>
<dbReference type="InterPro" id="IPR002114">
    <property type="entry name" value="PTS_HPr_Ser_P_site"/>
</dbReference>
<evidence type="ECO:0000313" key="10">
    <source>
        <dbReference type="Proteomes" id="UP000192486"/>
    </source>
</evidence>
<dbReference type="InterPro" id="IPR035895">
    <property type="entry name" value="HPr-like_sf"/>
</dbReference>
<comment type="subcellular location">
    <subcellularLocation>
        <location evidence="2">Cytoplasm</location>
    </subcellularLocation>
</comment>
<name>A0ABN4YKD3_SPOUR</name>
<dbReference type="SUPFAM" id="SSF55594">
    <property type="entry name" value="HPr-like"/>
    <property type="match status" value="1"/>
</dbReference>
<reference evidence="9 10" key="1">
    <citation type="submission" date="2016-04" db="EMBL/GenBank/DDBJ databases">
        <title>Comparative Genomics and Epigenetics of Sporosarcina ureae.</title>
        <authorList>
            <person name="Oliver A.S."/>
            <person name="Cooper K.K."/>
        </authorList>
    </citation>
    <scope>NUCLEOTIDE SEQUENCE [LARGE SCALE GENOMIC DNA]</scope>
    <source>
        <strain evidence="9 10">S204</strain>
    </source>
</reference>
<comment type="function">
    <text evidence="1">General (non sugar-specific) component of the phosphoenolpyruvate-dependent sugar phosphotransferase system (sugar PTS). This major carbohydrate active-transport system catalyzes the phosphorylation of incoming sugar substrates concomitantly with their translocation across the cell membrane. The phosphoryl group from phosphoenolpyruvate (PEP) is transferred to the phosphoryl carrier protein HPr by enzyme I. Phospho-HPr then transfers it to the PTS EIIA domain.</text>
</comment>
<organism evidence="9 10">
    <name type="scientific">Sporosarcina ureae</name>
    <dbReference type="NCBI Taxonomy" id="1571"/>
    <lineage>
        <taxon>Bacteria</taxon>
        <taxon>Bacillati</taxon>
        <taxon>Bacillota</taxon>
        <taxon>Bacilli</taxon>
        <taxon>Bacillales</taxon>
        <taxon>Caryophanaceae</taxon>
        <taxon>Sporosarcina</taxon>
    </lineage>
</organism>
<evidence type="ECO:0000256" key="1">
    <source>
        <dbReference type="ARBA" id="ARBA00003681"/>
    </source>
</evidence>
<protein>
    <recommendedName>
        <fullName evidence="3">Phosphocarrier protein HPr</fullName>
    </recommendedName>
</protein>
<dbReference type="EMBL" id="CP015108">
    <property type="protein sequence ID" value="ARF13359.1"/>
    <property type="molecule type" value="Genomic_DNA"/>
</dbReference>
<dbReference type="PANTHER" id="PTHR33705">
    <property type="entry name" value="PHOSPHOCARRIER PROTEIN HPR"/>
    <property type="match status" value="1"/>
</dbReference>
<dbReference type="InterPro" id="IPR000032">
    <property type="entry name" value="HPr-like"/>
</dbReference>
<dbReference type="InterPro" id="IPR001020">
    <property type="entry name" value="PTS_HPr_His_P_site"/>
</dbReference>
<evidence type="ECO:0000313" key="9">
    <source>
        <dbReference type="EMBL" id="ARF13359.1"/>
    </source>
</evidence>
<dbReference type="Pfam" id="PF00381">
    <property type="entry name" value="PTS-HPr"/>
    <property type="match status" value="1"/>
</dbReference>
<dbReference type="PRINTS" id="PR00107">
    <property type="entry name" value="PHOSPHOCPHPR"/>
</dbReference>
<proteinExistence type="predicted"/>
<feature type="transmembrane region" description="Helical" evidence="7">
    <location>
        <begin position="47"/>
        <end position="65"/>
    </location>
</feature>
<evidence type="ECO:0000256" key="2">
    <source>
        <dbReference type="ARBA" id="ARBA00004496"/>
    </source>
</evidence>
<sequence>MIKKQFVFSNGEGLHARPASQLVAAATPFKSELSLEYKEKKVNLKSILGVMSLGVAAGSTITVIADGEDEGEAMNKLEELLRSEGAQD</sequence>
<dbReference type="RefSeq" id="WP_029052778.1">
    <property type="nucleotide sequence ID" value="NZ_CP015108.1"/>
</dbReference>
<evidence type="ECO:0000256" key="7">
    <source>
        <dbReference type="SAM" id="Phobius"/>
    </source>
</evidence>
<evidence type="ECO:0000256" key="6">
    <source>
        <dbReference type="ARBA" id="ARBA00022683"/>
    </source>
</evidence>
<dbReference type="InterPro" id="IPR050399">
    <property type="entry name" value="HPr"/>
</dbReference>
<keyword evidence="4" id="KW-0963">Cytoplasm</keyword>
<keyword evidence="7" id="KW-1133">Transmembrane helix</keyword>
<dbReference type="NCBIfam" id="TIGR01003">
    <property type="entry name" value="PTS_HPr_family"/>
    <property type="match status" value="1"/>
</dbReference>
<feature type="domain" description="HPr" evidence="8">
    <location>
        <begin position="1"/>
        <end position="88"/>
    </location>
</feature>
<evidence type="ECO:0000259" key="8">
    <source>
        <dbReference type="PROSITE" id="PS51350"/>
    </source>
</evidence>
<evidence type="ECO:0000256" key="3">
    <source>
        <dbReference type="ARBA" id="ARBA00020422"/>
    </source>
</evidence>